<dbReference type="RefSeq" id="WP_390227434.1">
    <property type="nucleotide sequence ID" value="NZ_JBHSCN010000003.1"/>
</dbReference>
<sequence>MSAGVLESGEGLSRDAQQALARLSAVRGAVRPALEWATDVGRWAPAPGTGSSLQLWEFFVEAAAIDVAAARVMEPHLDALAILSQLPAPLDLGAIGADADSTWGVFAAEGKGFALDATEDAAENWWLNGTKPWCSLAGELTHALVTASVPGGDRRLFAVALRDPGVTAEAGPWAPRGLTQVVSAPVRFEGVRAVPVGGAGWYLARPGFFWGGIGVAACWLGGAIGVARALIRAARTREPDQLGLAHLGAVDGALSSARAALTTAAELIDRRGQGTEPDWAVLMLRTRNTVASAVELVLERVGHALGPAPLALDADHAARVADLQLYVRQHHAERDEAALGRAILESGAQPW</sequence>
<evidence type="ECO:0000256" key="1">
    <source>
        <dbReference type="SAM" id="Phobius"/>
    </source>
</evidence>
<keyword evidence="3" id="KW-1185">Reference proteome</keyword>
<evidence type="ECO:0000313" key="2">
    <source>
        <dbReference type="EMBL" id="MFC4242567.1"/>
    </source>
</evidence>
<accession>A0ABV8Q3P1</accession>
<evidence type="ECO:0000313" key="3">
    <source>
        <dbReference type="Proteomes" id="UP001595900"/>
    </source>
</evidence>
<proteinExistence type="predicted"/>
<keyword evidence="1" id="KW-0812">Transmembrane</keyword>
<dbReference type="InterPro" id="IPR009100">
    <property type="entry name" value="AcylCoA_DH/oxidase_NM_dom_sf"/>
</dbReference>
<dbReference type="SUPFAM" id="SSF56645">
    <property type="entry name" value="Acyl-CoA dehydrogenase NM domain-like"/>
    <property type="match status" value="1"/>
</dbReference>
<comment type="caution">
    <text evidence="2">The sequence shown here is derived from an EMBL/GenBank/DDBJ whole genome shotgun (WGS) entry which is preliminary data.</text>
</comment>
<keyword evidence="1" id="KW-0472">Membrane</keyword>
<dbReference type="Proteomes" id="UP001595900">
    <property type="component" value="Unassembled WGS sequence"/>
</dbReference>
<dbReference type="EMBL" id="JBHSCN010000003">
    <property type="protein sequence ID" value="MFC4242567.1"/>
    <property type="molecule type" value="Genomic_DNA"/>
</dbReference>
<reference evidence="3" key="1">
    <citation type="journal article" date="2019" name="Int. J. Syst. Evol. Microbiol.">
        <title>The Global Catalogue of Microorganisms (GCM) 10K type strain sequencing project: providing services to taxonomists for standard genome sequencing and annotation.</title>
        <authorList>
            <consortium name="The Broad Institute Genomics Platform"/>
            <consortium name="The Broad Institute Genome Sequencing Center for Infectious Disease"/>
            <person name="Wu L."/>
            <person name="Ma J."/>
        </authorList>
    </citation>
    <scope>NUCLEOTIDE SEQUENCE [LARGE SCALE GENOMIC DNA]</scope>
    <source>
        <strain evidence="3">CGMCC 1.10363</strain>
    </source>
</reference>
<organism evidence="2 3">
    <name type="scientific">Gryllotalpicola reticulitermitis</name>
    <dbReference type="NCBI Taxonomy" id="1184153"/>
    <lineage>
        <taxon>Bacteria</taxon>
        <taxon>Bacillati</taxon>
        <taxon>Actinomycetota</taxon>
        <taxon>Actinomycetes</taxon>
        <taxon>Micrococcales</taxon>
        <taxon>Microbacteriaceae</taxon>
        <taxon>Gryllotalpicola</taxon>
    </lineage>
</organism>
<dbReference type="Gene3D" id="2.40.110.10">
    <property type="entry name" value="Butyryl-CoA Dehydrogenase, subunit A, domain 2"/>
    <property type="match status" value="1"/>
</dbReference>
<keyword evidence="1" id="KW-1133">Transmembrane helix</keyword>
<gene>
    <name evidence="2" type="ORF">ACFOYW_04205</name>
</gene>
<protein>
    <submittedName>
        <fullName evidence="2">Acyl-CoA dehydrogenase</fullName>
    </submittedName>
</protein>
<name>A0ABV8Q3P1_9MICO</name>
<feature type="transmembrane region" description="Helical" evidence="1">
    <location>
        <begin position="208"/>
        <end position="231"/>
    </location>
</feature>
<dbReference type="InterPro" id="IPR046373">
    <property type="entry name" value="Acyl-CoA_Oxase/DH_mid-dom_sf"/>
</dbReference>